<evidence type="ECO:0000313" key="3">
    <source>
        <dbReference type="EMBL" id="GFA48189.1"/>
    </source>
</evidence>
<evidence type="ECO:0000259" key="2">
    <source>
        <dbReference type="Pfam" id="PF25597"/>
    </source>
</evidence>
<dbReference type="AlphaFoldDB" id="A0A699JNK9"/>
<proteinExistence type="predicted"/>
<protein>
    <submittedName>
        <fullName evidence="3">Ribonuclease H-like domain-containing protein</fullName>
    </submittedName>
</protein>
<gene>
    <name evidence="3" type="ORF">Tci_620161</name>
</gene>
<dbReference type="InterPro" id="IPR057670">
    <property type="entry name" value="SH3_retrovirus"/>
</dbReference>
<organism evidence="3">
    <name type="scientific">Tanacetum cinerariifolium</name>
    <name type="common">Dalmatian daisy</name>
    <name type="synonym">Chrysanthemum cinerariifolium</name>
    <dbReference type="NCBI Taxonomy" id="118510"/>
    <lineage>
        <taxon>Eukaryota</taxon>
        <taxon>Viridiplantae</taxon>
        <taxon>Streptophyta</taxon>
        <taxon>Embryophyta</taxon>
        <taxon>Tracheophyta</taxon>
        <taxon>Spermatophyta</taxon>
        <taxon>Magnoliopsida</taxon>
        <taxon>eudicotyledons</taxon>
        <taxon>Gunneridae</taxon>
        <taxon>Pentapetalae</taxon>
        <taxon>asterids</taxon>
        <taxon>campanulids</taxon>
        <taxon>Asterales</taxon>
        <taxon>Asteraceae</taxon>
        <taxon>Asteroideae</taxon>
        <taxon>Anthemideae</taxon>
        <taxon>Anthemidinae</taxon>
        <taxon>Tanacetum</taxon>
    </lineage>
</organism>
<feature type="compositionally biased region" description="Polar residues" evidence="1">
    <location>
        <begin position="323"/>
        <end position="337"/>
    </location>
</feature>
<feature type="domain" description="Retroviral polymerase SH3-like" evidence="2">
    <location>
        <begin position="207"/>
        <end position="254"/>
    </location>
</feature>
<sequence>MALMAFSDTKHAVPPPPTGLFLPPKLDLSNSSLEEFKQPQFESYEPKSSAIESTNAIEDIPNDLKECPDAPLVKDRVSDNKDCSVASQHHHLFFLLHPTIAKVEVVRPKQQEKPVRKIVRPRAVNTARPRVVNTARPNSVVVNAVGVNQGHPQKVQEDQGYVDSGCFRNMTGNMSYLSDFKEFDGGYVTFGGGANSDRITGKGTLKTDHLGKFDGKVDEGYFVRYFMNSKAFRVYNIRTRRVEENLHIEFLDNKPIVLGIKDSIGVGQSSMETGSTQDCIFMSLWKDGSPLFDSSLKLSDDAGSLSFGDDGKKHDGVLDKESGASNELNSTFENLNTEYPDDLKMPGLETIATYDDSEEEADFTNLESLIHVSSTPTTKTHKNHPLKQVIGSLNKQGAS</sequence>
<name>A0A699JNK9_TANCI</name>
<dbReference type="Pfam" id="PF25597">
    <property type="entry name" value="SH3_retrovirus"/>
    <property type="match status" value="1"/>
</dbReference>
<dbReference type="EMBL" id="BKCJ010431708">
    <property type="protein sequence ID" value="GFA48189.1"/>
    <property type="molecule type" value="Genomic_DNA"/>
</dbReference>
<comment type="caution">
    <text evidence="3">The sequence shown here is derived from an EMBL/GenBank/DDBJ whole genome shotgun (WGS) entry which is preliminary data.</text>
</comment>
<accession>A0A699JNK9</accession>
<feature type="region of interest" description="Disordered" evidence="1">
    <location>
        <begin position="316"/>
        <end position="337"/>
    </location>
</feature>
<reference evidence="3" key="1">
    <citation type="journal article" date="2019" name="Sci. Rep.">
        <title>Draft genome of Tanacetum cinerariifolium, the natural source of mosquito coil.</title>
        <authorList>
            <person name="Yamashiro T."/>
            <person name="Shiraishi A."/>
            <person name="Satake H."/>
            <person name="Nakayama K."/>
        </authorList>
    </citation>
    <scope>NUCLEOTIDE SEQUENCE</scope>
</reference>
<evidence type="ECO:0000256" key="1">
    <source>
        <dbReference type="SAM" id="MobiDB-lite"/>
    </source>
</evidence>